<evidence type="ECO:0000313" key="1">
    <source>
        <dbReference type="EMBL" id="GAF04570.1"/>
    </source>
</evidence>
<dbReference type="RefSeq" id="WP_052342998.1">
    <property type="nucleotide sequence ID" value="NZ_BAMD01000049.1"/>
</dbReference>
<accession>W7Y0W8</accession>
<name>W7Y0W8_9BACT</name>
<dbReference type="STRING" id="869213.GCA_000517085_00969"/>
<keyword evidence="2" id="KW-1185">Reference proteome</keyword>
<comment type="caution">
    <text evidence="1">The sequence shown here is derived from an EMBL/GenBank/DDBJ whole genome shotgun (WGS) entry which is preliminary data.</text>
</comment>
<dbReference type="Proteomes" id="UP000019402">
    <property type="component" value="Unassembled WGS sequence"/>
</dbReference>
<dbReference type="EMBL" id="BAMD01000049">
    <property type="protein sequence ID" value="GAF04570.1"/>
    <property type="molecule type" value="Genomic_DNA"/>
</dbReference>
<proteinExistence type="predicted"/>
<reference evidence="1 2" key="1">
    <citation type="journal article" date="2014" name="Genome Announc.">
        <title>Draft Genome Sequence of Cytophaga fermentans JCM 21142T, a Facultative Anaerobe Isolated from Marine Mud.</title>
        <authorList>
            <person name="Starns D."/>
            <person name="Oshima K."/>
            <person name="Suda W."/>
            <person name="Iino T."/>
            <person name="Yuki M."/>
            <person name="Inoue J."/>
            <person name="Kitamura K."/>
            <person name="Iida T."/>
            <person name="Darby A."/>
            <person name="Hattori M."/>
            <person name="Ohkuma M."/>
        </authorList>
    </citation>
    <scope>NUCLEOTIDE SEQUENCE [LARGE SCALE GENOMIC DNA]</scope>
    <source>
        <strain evidence="1 2">JCM 21142</strain>
    </source>
</reference>
<protein>
    <submittedName>
        <fullName evidence="1">Sporulation related domain protein</fullName>
    </submittedName>
</protein>
<dbReference type="AlphaFoldDB" id="W7Y0W8"/>
<sequence>MTKYILSFLLIIGLSGVHAQSKKDKLGALRTSKKIVSVSSIPGKDDFAVQIIALRLPAGEPGFFKNIEQAREFKCVDGFVRYTVGSYPNYEEAKKEVLYYKDLGYVQAFVVNTALYNLRTSAKRRGFVPDPNKRYTIQLSAFRFPVYLSHFKGIDHVKEFYLKDRIYRYTVGDYSYEDAEKALKAIKDKGYPKAFVTELDAYLPFQIE</sequence>
<gene>
    <name evidence="1" type="ORF">JCM21142_83279</name>
</gene>
<dbReference type="eggNOG" id="ENOG5033WNE">
    <property type="taxonomic scope" value="Bacteria"/>
</dbReference>
<organism evidence="1 2">
    <name type="scientific">Saccharicrinis fermentans DSM 9555 = JCM 21142</name>
    <dbReference type="NCBI Taxonomy" id="869213"/>
    <lineage>
        <taxon>Bacteria</taxon>
        <taxon>Pseudomonadati</taxon>
        <taxon>Bacteroidota</taxon>
        <taxon>Bacteroidia</taxon>
        <taxon>Marinilabiliales</taxon>
        <taxon>Marinilabiliaceae</taxon>
        <taxon>Saccharicrinis</taxon>
    </lineage>
</organism>
<evidence type="ECO:0000313" key="2">
    <source>
        <dbReference type="Proteomes" id="UP000019402"/>
    </source>
</evidence>
<dbReference type="OrthoDB" id="1118707at2"/>